<dbReference type="InterPro" id="IPR015424">
    <property type="entry name" value="PyrdxlP-dep_Trfase"/>
</dbReference>
<dbReference type="Gene3D" id="3.40.640.10">
    <property type="entry name" value="Type I PLP-dependent aspartate aminotransferase-like (Major domain)"/>
    <property type="match status" value="1"/>
</dbReference>
<feature type="non-terminal residue" evidence="1">
    <location>
        <position position="56"/>
    </location>
</feature>
<evidence type="ECO:0008006" key="2">
    <source>
        <dbReference type="Google" id="ProtNLM"/>
    </source>
</evidence>
<reference evidence="1" key="1">
    <citation type="journal article" date="2014" name="Front. Microbiol.">
        <title>High frequency of phylogenetically diverse reductive dehalogenase-homologous genes in deep subseafloor sedimentary metagenomes.</title>
        <authorList>
            <person name="Kawai M."/>
            <person name="Futagami T."/>
            <person name="Toyoda A."/>
            <person name="Takaki Y."/>
            <person name="Nishi S."/>
            <person name="Hori S."/>
            <person name="Arai W."/>
            <person name="Tsubouchi T."/>
            <person name="Morono Y."/>
            <person name="Uchiyama I."/>
            <person name="Ito T."/>
            <person name="Fujiyama A."/>
            <person name="Inagaki F."/>
            <person name="Takami H."/>
        </authorList>
    </citation>
    <scope>NUCLEOTIDE SEQUENCE</scope>
    <source>
        <strain evidence="1">Expedition CK06-06</strain>
    </source>
</reference>
<organism evidence="1">
    <name type="scientific">marine sediment metagenome</name>
    <dbReference type="NCBI Taxonomy" id="412755"/>
    <lineage>
        <taxon>unclassified sequences</taxon>
        <taxon>metagenomes</taxon>
        <taxon>ecological metagenomes</taxon>
    </lineage>
</organism>
<evidence type="ECO:0000313" key="1">
    <source>
        <dbReference type="EMBL" id="GAI79603.1"/>
    </source>
</evidence>
<dbReference type="EMBL" id="BARW01008041">
    <property type="protein sequence ID" value="GAI79603.1"/>
    <property type="molecule type" value="Genomic_DNA"/>
</dbReference>
<dbReference type="InterPro" id="IPR015421">
    <property type="entry name" value="PyrdxlP-dep_Trfase_major"/>
</dbReference>
<dbReference type="SUPFAM" id="SSF53383">
    <property type="entry name" value="PLP-dependent transferases"/>
    <property type="match status" value="1"/>
</dbReference>
<proteinExistence type="predicted"/>
<dbReference type="AlphaFoldDB" id="X1RG58"/>
<comment type="caution">
    <text evidence="1">The sequence shown here is derived from an EMBL/GenBank/DDBJ whole genome shotgun (WGS) entry which is preliminary data.</text>
</comment>
<sequence>MYKKLFVPGPTNVKEDVLQKMATQMISHRTKEASKLQEDISNKMRKLMYTKNEILL</sequence>
<gene>
    <name evidence="1" type="ORF">S12H4_16603</name>
</gene>
<accession>X1RG58</accession>
<protein>
    <recommendedName>
        <fullName evidence="2">Aminotransferase class V domain-containing protein</fullName>
    </recommendedName>
</protein>
<name>X1RG58_9ZZZZ</name>